<organism evidence="2 3">
    <name type="scientific">Mycena belliarum</name>
    <dbReference type="NCBI Taxonomy" id="1033014"/>
    <lineage>
        <taxon>Eukaryota</taxon>
        <taxon>Fungi</taxon>
        <taxon>Dikarya</taxon>
        <taxon>Basidiomycota</taxon>
        <taxon>Agaricomycotina</taxon>
        <taxon>Agaricomycetes</taxon>
        <taxon>Agaricomycetidae</taxon>
        <taxon>Agaricales</taxon>
        <taxon>Marasmiineae</taxon>
        <taxon>Mycenaceae</taxon>
        <taxon>Mycena</taxon>
    </lineage>
</organism>
<proteinExistence type="predicted"/>
<dbReference type="Proteomes" id="UP001222325">
    <property type="component" value="Unassembled WGS sequence"/>
</dbReference>
<evidence type="ECO:0000313" key="2">
    <source>
        <dbReference type="EMBL" id="KAJ7098682.1"/>
    </source>
</evidence>
<keyword evidence="3" id="KW-1185">Reference proteome</keyword>
<gene>
    <name evidence="2" type="ORF">B0H15DRAFT_797364</name>
</gene>
<feature type="compositionally biased region" description="Basic residues" evidence="1">
    <location>
        <begin position="335"/>
        <end position="348"/>
    </location>
</feature>
<dbReference type="EMBL" id="JARJCN010000008">
    <property type="protein sequence ID" value="KAJ7098682.1"/>
    <property type="molecule type" value="Genomic_DNA"/>
</dbReference>
<reference evidence="2" key="1">
    <citation type="submission" date="2023-03" db="EMBL/GenBank/DDBJ databases">
        <title>Massive genome expansion in bonnet fungi (Mycena s.s.) driven by repeated elements and novel gene families across ecological guilds.</title>
        <authorList>
            <consortium name="Lawrence Berkeley National Laboratory"/>
            <person name="Harder C.B."/>
            <person name="Miyauchi S."/>
            <person name="Viragh M."/>
            <person name="Kuo A."/>
            <person name="Thoen E."/>
            <person name="Andreopoulos B."/>
            <person name="Lu D."/>
            <person name="Skrede I."/>
            <person name="Drula E."/>
            <person name="Henrissat B."/>
            <person name="Morin E."/>
            <person name="Kohler A."/>
            <person name="Barry K."/>
            <person name="LaButti K."/>
            <person name="Morin E."/>
            <person name="Salamov A."/>
            <person name="Lipzen A."/>
            <person name="Mereny Z."/>
            <person name="Hegedus B."/>
            <person name="Baldrian P."/>
            <person name="Stursova M."/>
            <person name="Weitz H."/>
            <person name="Taylor A."/>
            <person name="Grigoriev I.V."/>
            <person name="Nagy L.G."/>
            <person name="Martin F."/>
            <person name="Kauserud H."/>
        </authorList>
    </citation>
    <scope>NUCLEOTIDE SEQUENCE</scope>
    <source>
        <strain evidence="2">CBHHK173m</strain>
    </source>
</reference>
<comment type="caution">
    <text evidence="2">The sequence shown here is derived from an EMBL/GenBank/DDBJ whole genome shotgun (WGS) entry which is preliminary data.</text>
</comment>
<feature type="compositionally biased region" description="Polar residues" evidence="1">
    <location>
        <begin position="173"/>
        <end position="185"/>
    </location>
</feature>
<feature type="region of interest" description="Disordered" evidence="1">
    <location>
        <begin position="277"/>
        <end position="363"/>
    </location>
</feature>
<feature type="compositionally biased region" description="Basic and acidic residues" evidence="1">
    <location>
        <begin position="314"/>
        <end position="329"/>
    </location>
</feature>
<feature type="compositionally biased region" description="Low complexity" evidence="1">
    <location>
        <begin position="199"/>
        <end position="210"/>
    </location>
</feature>
<accession>A0AAD6UDB3</accession>
<evidence type="ECO:0000256" key="1">
    <source>
        <dbReference type="SAM" id="MobiDB-lite"/>
    </source>
</evidence>
<protein>
    <submittedName>
        <fullName evidence="2">Uncharacterized protein</fullName>
    </submittedName>
</protein>
<dbReference type="AlphaFoldDB" id="A0AAD6UDB3"/>
<name>A0AAD6UDB3_9AGAR</name>
<feature type="compositionally biased region" description="Gly residues" evidence="1">
    <location>
        <begin position="351"/>
        <end position="363"/>
    </location>
</feature>
<feature type="region of interest" description="Disordered" evidence="1">
    <location>
        <begin position="163"/>
        <end position="226"/>
    </location>
</feature>
<evidence type="ECO:0000313" key="3">
    <source>
        <dbReference type="Proteomes" id="UP001222325"/>
    </source>
</evidence>
<sequence>MPRYETFNWLGFRNSQCGISLRLHPKLTPSRNLEAGPLQIRLPSQTNAFLRSGHRGLFKLQTLCCVPECKIRSSLFRFDFAHIYPYPLVSEAKSTALVASALPRALAAPGPEPAGICEDPTIASMPSERFPPALRSQCPGTRLGIAIFKRSTLDMIGAALDAAGSQRRGPARKTTQQRRIASATQRGARGCPDARAEPDSGSAQDSSGAGLHARLPAPTPSNASWIAATPRPFARAYAIERRGSGRADRGAGREWAACTRCGTPTGLAMGLKNENENENASASGTAGGGPFVRPAPRRKSARRRQPEGCAVQPRDGRDPNARGHGERKGGGPAQKVRRGRGGTGRRAKAGAGSGEGLQGWRGA</sequence>